<dbReference type="PANTHER" id="PTHR30204">
    <property type="entry name" value="REDOX-CYCLING DRUG-SENSING TRANSCRIPTIONAL ACTIVATOR SOXR"/>
    <property type="match status" value="1"/>
</dbReference>
<evidence type="ECO:0000313" key="7">
    <source>
        <dbReference type="Proteomes" id="UP001179280"/>
    </source>
</evidence>
<dbReference type="PROSITE" id="PS00552">
    <property type="entry name" value="HTH_MERR_1"/>
    <property type="match status" value="1"/>
</dbReference>
<dbReference type="CDD" id="cd01109">
    <property type="entry name" value="HTH_YyaN"/>
    <property type="match status" value="1"/>
</dbReference>
<keyword evidence="1" id="KW-0678">Repressor</keyword>
<dbReference type="Pfam" id="PF13411">
    <property type="entry name" value="MerR_1"/>
    <property type="match status" value="1"/>
</dbReference>
<evidence type="ECO:0000256" key="1">
    <source>
        <dbReference type="ARBA" id="ARBA00022491"/>
    </source>
</evidence>
<feature type="domain" description="HTH merR-type" evidence="5">
    <location>
        <begin position="2"/>
        <end position="71"/>
    </location>
</feature>
<evidence type="ECO:0000313" key="6">
    <source>
        <dbReference type="EMBL" id="MBM7837177.1"/>
    </source>
</evidence>
<organism evidence="6 7">
    <name type="scientific">Shouchella xiaoxiensis</name>
    <dbReference type="NCBI Taxonomy" id="766895"/>
    <lineage>
        <taxon>Bacteria</taxon>
        <taxon>Bacillati</taxon>
        <taxon>Bacillota</taxon>
        <taxon>Bacilli</taxon>
        <taxon>Bacillales</taxon>
        <taxon>Bacillaceae</taxon>
        <taxon>Shouchella</taxon>
    </lineage>
</organism>
<reference evidence="6" key="1">
    <citation type="submission" date="2021-01" db="EMBL/GenBank/DDBJ databases">
        <title>Genomic Encyclopedia of Type Strains, Phase IV (KMG-IV): sequencing the most valuable type-strain genomes for metagenomic binning, comparative biology and taxonomic classification.</title>
        <authorList>
            <person name="Goeker M."/>
        </authorList>
    </citation>
    <scope>NUCLEOTIDE SEQUENCE</scope>
    <source>
        <strain evidence="6">DSM 21943</strain>
    </source>
</reference>
<keyword evidence="4" id="KW-0804">Transcription</keyword>
<sequence length="140" mass="16367">MTYGISEVAEKVDLSPYILRFYEKEGLLPFLERDSNGRRMFTERDLEWIVLIGCLKATGMPLKEIKLFIDWYVEGDETLTLRQNMFYERKRAVEEKMAMLQKTMDMVTYKCWFYDVAVEAGTADAPKAIATEDLPDEIRA</sequence>
<dbReference type="Gene3D" id="1.10.1660.10">
    <property type="match status" value="1"/>
</dbReference>
<evidence type="ECO:0000256" key="3">
    <source>
        <dbReference type="ARBA" id="ARBA00023125"/>
    </source>
</evidence>
<gene>
    <name evidence="6" type="ORF">JOC54_000408</name>
</gene>
<dbReference type="RefSeq" id="WP_204464041.1">
    <property type="nucleotide sequence ID" value="NZ_JAFBCV010000001.1"/>
</dbReference>
<evidence type="ECO:0000256" key="2">
    <source>
        <dbReference type="ARBA" id="ARBA00023015"/>
    </source>
</evidence>
<dbReference type="Proteomes" id="UP001179280">
    <property type="component" value="Unassembled WGS sequence"/>
</dbReference>
<dbReference type="PANTHER" id="PTHR30204:SF69">
    <property type="entry name" value="MERR-FAMILY TRANSCRIPTIONAL REGULATOR"/>
    <property type="match status" value="1"/>
</dbReference>
<proteinExistence type="predicted"/>
<dbReference type="SMART" id="SM00422">
    <property type="entry name" value="HTH_MERR"/>
    <property type="match status" value="1"/>
</dbReference>
<keyword evidence="2" id="KW-0805">Transcription regulation</keyword>
<evidence type="ECO:0000256" key="4">
    <source>
        <dbReference type="ARBA" id="ARBA00023163"/>
    </source>
</evidence>
<name>A0ABS2SSB8_9BACI</name>
<dbReference type="GO" id="GO:0003677">
    <property type="term" value="F:DNA binding"/>
    <property type="evidence" value="ECO:0007669"/>
    <property type="project" value="UniProtKB-KW"/>
</dbReference>
<dbReference type="SUPFAM" id="SSF46955">
    <property type="entry name" value="Putative DNA-binding domain"/>
    <property type="match status" value="1"/>
</dbReference>
<evidence type="ECO:0000259" key="5">
    <source>
        <dbReference type="PROSITE" id="PS50937"/>
    </source>
</evidence>
<dbReference type="InterPro" id="IPR047057">
    <property type="entry name" value="MerR_fam"/>
</dbReference>
<dbReference type="InterPro" id="IPR000551">
    <property type="entry name" value="MerR-type_HTH_dom"/>
</dbReference>
<dbReference type="InterPro" id="IPR009061">
    <property type="entry name" value="DNA-bd_dom_put_sf"/>
</dbReference>
<comment type="caution">
    <text evidence="6">The sequence shown here is derived from an EMBL/GenBank/DDBJ whole genome shotgun (WGS) entry which is preliminary data.</text>
</comment>
<keyword evidence="7" id="KW-1185">Reference proteome</keyword>
<accession>A0ABS2SSB8</accession>
<keyword evidence="3 6" id="KW-0238">DNA-binding</keyword>
<dbReference type="PROSITE" id="PS50937">
    <property type="entry name" value="HTH_MERR_2"/>
    <property type="match status" value="1"/>
</dbReference>
<dbReference type="EMBL" id="JAFBCV010000001">
    <property type="protein sequence ID" value="MBM7837177.1"/>
    <property type="molecule type" value="Genomic_DNA"/>
</dbReference>
<protein>
    <submittedName>
        <fullName evidence="6">DNA-binding transcriptional MerR regulator</fullName>
    </submittedName>
</protein>